<organism evidence="9 10">
    <name type="scientific">Aquisphaera giovannonii</name>
    <dbReference type="NCBI Taxonomy" id="406548"/>
    <lineage>
        <taxon>Bacteria</taxon>
        <taxon>Pseudomonadati</taxon>
        <taxon>Planctomycetota</taxon>
        <taxon>Planctomycetia</taxon>
        <taxon>Isosphaerales</taxon>
        <taxon>Isosphaeraceae</taxon>
        <taxon>Aquisphaera</taxon>
    </lineage>
</organism>
<evidence type="ECO:0000256" key="5">
    <source>
        <dbReference type="ARBA" id="ARBA00022692"/>
    </source>
</evidence>
<evidence type="ECO:0000313" key="10">
    <source>
        <dbReference type="Proteomes" id="UP000324233"/>
    </source>
</evidence>
<dbReference type="InterPro" id="IPR002781">
    <property type="entry name" value="TM_pro_TauE-like"/>
</dbReference>
<feature type="transmembrane region" description="Helical" evidence="8">
    <location>
        <begin position="35"/>
        <end position="55"/>
    </location>
</feature>
<dbReference type="EMBL" id="CP042997">
    <property type="protein sequence ID" value="QEH38996.1"/>
    <property type="molecule type" value="Genomic_DNA"/>
</dbReference>
<keyword evidence="7 8" id="KW-0472">Membrane</keyword>
<feature type="transmembrane region" description="Helical" evidence="8">
    <location>
        <begin position="224"/>
        <end position="241"/>
    </location>
</feature>
<dbReference type="AlphaFoldDB" id="A0A5B9WEB4"/>
<reference evidence="9 10" key="1">
    <citation type="submission" date="2019-08" db="EMBL/GenBank/DDBJ databases">
        <title>Deep-cultivation of Planctomycetes and their phenomic and genomic characterization uncovers novel biology.</title>
        <authorList>
            <person name="Wiegand S."/>
            <person name="Jogler M."/>
            <person name="Boedeker C."/>
            <person name="Pinto D."/>
            <person name="Vollmers J."/>
            <person name="Rivas-Marin E."/>
            <person name="Kohn T."/>
            <person name="Peeters S.H."/>
            <person name="Heuer A."/>
            <person name="Rast P."/>
            <person name="Oberbeckmann S."/>
            <person name="Bunk B."/>
            <person name="Jeske O."/>
            <person name="Meyerdierks A."/>
            <person name="Storesund J.E."/>
            <person name="Kallscheuer N."/>
            <person name="Luecker S."/>
            <person name="Lage O.M."/>
            <person name="Pohl T."/>
            <person name="Merkel B.J."/>
            <person name="Hornburger P."/>
            <person name="Mueller R.-W."/>
            <person name="Bruemmer F."/>
            <person name="Labrenz M."/>
            <person name="Spormann A.M."/>
            <person name="Op den Camp H."/>
            <person name="Overmann J."/>
            <person name="Amann R."/>
            <person name="Jetten M.S.M."/>
            <person name="Mascher T."/>
            <person name="Medema M.H."/>
            <person name="Devos D.P."/>
            <person name="Kaster A.-K."/>
            <person name="Ovreas L."/>
            <person name="Rohde M."/>
            <person name="Galperin M.Y."/>
            <person name="Jogler C."/>
        </authorList>
    </citation>
    <scope>NUCLEOTIDE SEQUENCE [LARGE SCALE GENOMIC DNA]</scope>
    <source>
        <strain evidence="9 10">OJF2</strain>
    </source>
</reference>
<sequence>MSGAGTIGAWFLLLACGWLAGTISGAAGFGGALILLPVLAFAVGGKAAVPMLTVAQLLGNLSRAGFGRREIRWRPAGLFCLGAVPASVAGARLFVGLESAVVLRFVGGLLLLVVALRHTRLGRRKLPVGLLVPVGAVVGLVSAVAGSAGPLGAAAFLGLGLPPQGYVASEAATAVAMHATKSLVYGRYGALTLEDGLRGLLLGGSLVLGSWTGRKVLDRLPERWFGILVEVLLLVSAVALLRG</sequence>
<evidence type="ECO:0000256" key="3">
    <source>
        <dbReference type="ARBA" id="ARBA00022448"/>
    </source>
</evidence>
<name>A0A5B9WEB4_9BACT</name>
<feature type="transmembrane region" description="Helical" evidence="8">
    <location>
        <begin position="76"/>
        <end position="95"/>
    </location>
</feature>
<accession>A0A5B9WEB4</accession>
<evidence type="ECO:0000313" key="9">
    <source>
        <dbReference type="EMBL" id="QEH38996.1"/>
    </source>
</evidence>
<proteinExistence type="inferred from homology"/>
<feature type="transmembrane region" description="Helical" evidence="8">
    <location>
        <begin position="130"/>
        <end position="157"/>
    </location>
</feature>
<evidence type="ECO:0000256" key="8">
    <source>
        <dbReference type="RuleBase" id="RU363041"/>
    </source>
</evidence>
<dbReference type="GO" id="GO:0005886">
    <property type="term" value="C:plasma membrane"/>
    <property type="evidence" value="ECO:0007669"/>
    <property type="project" value="UniProtKB-SubCell"/>
</dbReference>
<comment type="similarity">
    <text evidence="2 8">Belongs to the 4-toluene sulfonate uptake permease (TSUP) (TC 2.A.102) family.</text>
</comment>
<keyword evidence="5 8" id="KW-0812">Transmembrane</keyword>
<feature type="transmembrane region" description="Helical" evidence="8">
    <location>
        <begin position="101"/>
        <end position="118"/>
    </location>
</feature>
<keyword evidence="4 8" id="KW-1003">Cell membrane</keyword>
<evidence type="ECO:0000256" key="4">
    <source>
        <dbReference type="ARBA" id="ARBA00022475"/>
    </source>
</evidence>
<dbReference type="Proteomes" id="UP000324233">
    <property type="component" value="Chromosome"/>
</dbReference>
<keyword evidence="6 8" id="KW-1133">Transmembrane helix</keyword>
<evidence type="ECO:0000256" key="1">
    <source>
        <dbReference type="ARBA" id="ARBA00004651"/>
    </source>
</evidence>
<dbReference type="InterPro" id="IPR052017">
    <property type="entry name" value="TSUP"/>
</dbReference>
<dbReference type="KEGG" id="agv:OJF2_76080"/>
<dbReference type="OrthoDB" id="119832at2"/>
<gene>
    <name evidence="9" type="ORF">OJF2_76080</name>
</gene>
<dbReference type="Pfam" id="PF01925">
    <property type="entry name" value="TauE"/>
    <property type="match status" value="1"/>
</dbReference>
<dbReference type="PANTHER" id="PTHR30269:SF37">
    <property type="entry name" value="MEMBRANE TRANSPORTER PROTEIN"/>
    <property type="match status" value="1"/>
</dbReference>
<dbReference type="PANTHER" id="PTHR30269">
    <property type="entry name" value="TRANSMEMBRANE PROTEIN YFCA"/>
    <property type="match status" value="1"/>
</dbReference>
<dbReference type="RefSeq" id="WP_148598369.1">
    <property type="nucleotide sequence ID" value="NZ_CP042997.1"/>
</dbReference>
<keyword evidence="10" id="KW-1185">Reference proteome</keyword>
<keyword evidence="3" id="KW-0813">Transport</keyword>
<evidence type="ECO:0000256" key="6">
    <source>
        <dbReference type="ARBA" id="ARBA00022989"/>
    </source>
</evidence>
<comment type="subcellular location">
    <subcellularLocation>
        <location evidence="1 8">Cell membrane</location>
        <topology evidence="1 8">Multi-pass membrane protein</topology>
    </subcellularLocation>
</comment>
<evidence type="ECO:0000256" key="7">
    <source>
        <dbReference type="ARBA" id="ARBA00023136"/>
    </source>
</evidence>
<protein>
    <recommendedName>
        <fullName evidence="8">Probable membrane transporter protein</fullName>
    </recommendedName>
</protein>
<evidence type="ECO:0000256" key="2">
    <source>
        <dbReference type="ARBA" id="ARBA00009142"/>
    </source>
</evidence>